<evidence type="ECO:0000256" key="1">
    <source>
        <dbReference type="SAM" id="MobiDB-lite"/>
    </source>
</evidence>
<gene>
    <name evidence="2" type="ORF">STIAU_1016</name>
</gene>
<name>Q092Y8_STIAD</name>
<evidence type="ECO:0000313" key="2">
    <source>
        <dbReference type="EMBL" id="EAU66782.1"/>
    </source>
</evidence>
<dbReference type="Proteomes" id="UP000032702">
    <property type="component" value="Unassembled WGS sequence"/>
</dbReference>
<accession>Q092Y8</accession>
<organism evidence="2 3">
    <name type="scientific">Stigmatella aurantiaca (strain DW4/3-1)</name>
    <dbReference type="NCBI Taxonomy" id="378806"/>
    <lineage>
        <taxon>Bacteria</taxon>
        <taxon>Pseudomonadati</taxon>
        <taxon>Myxococcota</taxon>
        <taxon>Myxococcia</taxon>
        <taxon>Myxococcales</taxon>
        <taxon>Cystobacterineae</taxon>
        <taxon>Archangiaceae</taxon>
        <taxon>Stigmatella</taxon>
    </lineage>
</organism>
<feature type="compositionally biased region" description="Basic and acidic residues" evidence="1">
    <location>
        <begin position="444"/>
        <end position="465"/>
    </location>
</feature>
<dbReference type="AlphaFoldDB" id="Q092Y8"/>
<feature type="region of interest" description="Disordered" evidence="1">
    <location>
        <begin position="493"/>
        <end position="514"/>
    </location>
</feature>
<evidence type="ECO:0000313" key="3">
    <source>
        <dbReference type="Proteomes" id="UP000032702"/>
    </source>
</evidence>
<protein>
    <submittedName>
        <fullName evidence="2">Uncharacterized protein</fullName>
    </submittedName>
</protein>
<proteinExistence type="predicted"/>
<feature type="region of interest" description="Disordered" evidence="1">
    <location>
        <begin position="443"/>
        <end position="476"/>
    </location>
</feature>
<sequence>MHAELPPPPADTRSAVLQPGREELRHHLVHGDAVALRHRLQRGELLRGKGNAQEPLGEVALLAGGRDGGRHHAGDPRGSGGIGLRLLQLQHLLQARGLLDQPPLLRLHLVQEELAQEVGEVELGRGELVGVEEGVDGRAHLRRRLVAALPVLLERLHQNGLDRLGDVRLEIGGGVDLSLGDAAHHRHIGLAREELEAGEPLVERHPHREDVAAAVHGLALALLGAHVAELALEFARARLLHLVGGLGDPEVQHLHHAVERHEDVLRRHVPVNDVQRVAVEIHLAVRVVQSRAHVRGDLQRVHQGERDAQLLGLGDDAPHVPAEDVLHGDEVALADLPQIMDLHDVGVVELGGEPGLVEEHLHEAGVLGQMRADALDDDGRLQPLPIHLVGQEDLRHPPNRDAVDELVLAEPAGVSRSNGGHRTATIADNRDRTARLTQLQDVDLEPRGGVRRGREVDRRGAERNHGVGLPARPGHPLVHHGLEAARRQGRQIAAGHQPPPGGHHPRGGLGQQGIVPGRREACAARGGERGRIRDDDIEALALLGQAPEPVEDIPGDIVIPIHGLPIEAGVLLAPVQHPPAGVHVEHPLRPARRGHHAKGARVGEEVEHREPLHLPAQPAPRLAHVQVQPHREPLRGTNQEAQAVLQRLQGLHRRSPRGLLGGHHLAGHVGQHPGLPGTALEVEAARRPGLPGRVQQRLLLCGREVPVQADHGKTREAVHGDVGHAVRGAIHQAEGGGARLREQRAPPGPGLAKPLGEGGAHPESRARVHTLASAAVASRDSSTKSVPSSWPSRTVTRPFTMFHATRERANCPTRSGE</sequence>
<reference evidence="2 3" key="1">
    <citation type="submission" date="2006-04" db="EMBL/GenBank/DDBJ databases">
        <authorList>
            <person name="Nierman W.C."/>
        </authorList>
    </citation>
    <scope>NUCLEOTIDE SEQUENCE [LARGE SCALE GENOMIC DNA]</scope>
    <source>
        <strain evidence="2 3">DW4/3-1</strain>
    </source>
</reference>
<dbReference type="EMBL" id="AAMD01000047">
    <property type="protein sequence ID" value="EAU66782.1"/>
    <property type="molecule type" value="Genomic_DNA"/>
</dbReference>
<feature type="region of interest" description="Disordered" evidence="1">
    <location>
        <begin position="735"/>
        <end position="765"/>
    </location>
</feature>
<comment type="caution">
    <text evidence="2">The sequence shown here is derived from an EMBL/GenBank/DDBJ whole genome shotgun (WGS) entry which is preliminary data.</text>
</comment>